<dbReference type="PANTHER" id="PTHR48090">
    <property type="entry name" value="UNDECAPRENYL-PHOSPHATE 4-DEOXY-4-FORMAMIDO-L-ARABINOSE TRANSFERASE-RELATED"/>
    <property type="match status" value="1"/>
</dbReference>
<name>A0A7W9TX44_9BURK</name>
<dbReference type="Proteomes" id="UP000571554">
    <property type="component" value="Unassembled WGS sequence"/>
</dbReference>
<reference evidence="11 12" key="1">
    <citation type="submission" date="2020-08" db="EMBL/GenBank/DDBJ databases">
        <title>Above-ground endophytic microbial communities from plants in different locations in the United States.</title>
        <authorList>
            <person name="Frank C."/>
        </authorList>
    </citation>
    <scope>NUCLEOTIDE SEQUENCE [LARGE SCALE GENOMIC DNA]</scope>
    <source>
        <strain evidence="11 12">WP4_2_2</strain>
    </source>
</reference>
<proteinExistence type="inferred from homology"/>
<evidence type="ECO:0000256" key="9">
    <source>
        <dbReference type="SAM" id="Phobius"/>
    </source>
</evidence>
<evidence type="ECO:0000256" key="8">
    <source>
        <dbReference type="ARBA" id="ARBA00038152"/>
    </source>
</evidence>
<evidence type="ECO:0000256" key="2">
    <source>
        <dbReference type="ARBA" id="ARBA00022475"/>
    </source>
</evidence>
<evidence type="ECO:0000313" key="12">
    <source>
        <dbReference type="Proteomes" id="UP000571554"/>
    </source>
</evidence>
<dbReference type="AlphaFoldDB" id="A0A7W9TX44"/>
<dbReference type="SUPFAM" id="SSF53448">
    <property type="entry name" value="Nucleotide-diphospho-sugar transferases"/>
    <property type="match status" value="1"/>
</dbReference>
<dbReference type="InterPro" id="IPR050256">
    <property type="entry name" value="Glycosyltransferase_2"/>
</dbReference>
<dbReference type="Pfam" id="PF00535">
    <property type="entry name" value="Glycos_transf_2"/>
    <property type="match status" value="1"/>
</dbReference>
<evidence type="ECO:0000256" key="3">
    <source>
        <dbReference type="ARBA" id="ARBA00022676"/>
    </source>
</evidence>
<evidence type="ECO:0000256" key="6">
    <source>
        <dbReference type="ARBA" id="ARBA00022989"/>
    </source>
</evidence>
<dbReference type="Gene3D" id="3.90.550.10">
    <property type="entry name" value="Spore Coat Polysaccharide Biosynthesis Protein SpsA, Chain A"/>
    <property type="match status" value="1"/>
</dbReference>
<gene>
    <name evidence="11" type="ORF">F4827_002865</name>
</gene>
<dbReference type="PANTHER" id="PTHR48090:SF1">
    <property type="entry name" value="PROPHAGE BACTOPRENOL GLUCOSYL TRANSFERASE HOMOLOG"/>
    <property type="match status" value="1"/>
</dbReference>
<dbReference type="GO" id="GO:0016757">
    <property type="term" value="F:glycosyltransferase activity"/>
    <property type="evidence" value="ECO:0007669"/>
    <property type="project" value="UniProtKB-KW"/>
</dbReference>
<feature type="transmembrane region" description="Helical" evidence="9">
    <location>
        <begin position="268"/>
        <end position="293"/>
    </location>
</feature>
<dbReference type="FunFam" id="3.90.550.10:FF:000079">
    <property type="entry name" value="Probable glycosyl transferase"/>
    <property type="match status" value="1"/>
</dbReference>
<keyword evidence="4 11" id="KW-0808">Transferase</keyword>
<keyword evidence="5 9" id="KW-0812">Transmembrane</keyword>
<keyword evidence="3" id="KW-0328">Glycosyltransferase</keyword>
<dbReference type="InterPro" id="IPR001173">
    <property type="entry name" value="Glyco_trans_2-like"/>
</dbReference>
<comment type="caution">
    <text evidence="11">The sequence shown here is derived from an EMBL/GenBank/DDBJ whole genome shotgun (WGS) entry which is preliminary data.</text>
</comment>
<comment type="similarity">
    <text evidence="8">Belongs to the glycosyltransferase 2 family. GtrB subfamily.</text>
</comment>
<evidence type="ECO:0000256" key="4">
    <source>
        <dbReference type="ARBA" id="ARBA00022679"/>
    </source>
</evidence>
<feature type="transmembrane region" description="Helical" evidence="9">
    <location>
        <begin position="236"/>
        <end position="256"/>
    </location>
</feature>
<dbReference type="InterPro" id="IPR029044">
    <property type="entry name" value="Nucleotide-diphossugar_trans"/>
</dbReference>
<organism evidence="11 12">
    <name type="scientific">Paraburkholderia bannensis</name>
    <dbReference type="NCBI Taxonomy" id="765414"/>
    <lineage>
        <taxon>Bacteria</taxon>
        <taxon>Pseudomonadati</taxon>
        <taxon>Pseudomonadota</taxon>
        <taxon>Betaproteobacteria</taxon>
        <taxon>Burkholderiales</taxon>
        <taxon>Burkholderiaceae</taxon>
        <taxon>Paraburkholderia</taxon>
    </lineage>
</organism>
<sequence length="316" mass="35505">MSRTLLSLVVPFYNEEDAIAAFFAEVVPALEALGQANETDFEIVCVNDGSKDCTLPLLVDAANADARIRVIDFSRNFGKEAALSAGLAESRGDIVVPFDADLQDPPEVIAQLVSKWREGFDVVLAKRSDRSSDTYLKRQSAVSFYRLHNKLADVKIPENVGDFRLMTREVVDTLNALPESRRFMKGLFAWVGFRTAEVTYVRHSRVAGETKFSGWKLWNFALEGITSFSTVPLRMWTYFGLMVAASSFLYAAYLVLRTLVRGIDVPGYASIFVSLLFFSGVQMIGIGVIGEYIGRIYLESKRRPLYVIRRRYGKEK</sequence>
<dbReference type="CDD" id="cd04187">
    <property type="entry name" value="DPM1_like_bac"/>
    <property type="match status" value="1"/>
</dbReference>
<keyword evidence="6 9" id="KW-1133">Transmembrane helix</keyword>
<dbReference type="EMBL" id="JACHBW010000007">
    <property type="protein sequence ID" value="MBB6103012.1"/>
    <property type="molecule type" value="Genomic_DNA"/>
</dbReference>
<evidence type="ECO:0000256" key="1">
    <source>
        <dbReference type="ARBA" id="ARBA00004651"/>
    </source>
</evidence>
<dbReference type="GO" id="GO:0005886">
    <property type="term" value="C:plasma membrane"/>
    <property type="evidence" value="ECO:0007669"/>
    <property type="project" value="UniProtKB-SubCell"/>
</dbReference>
<accession>A0A7W9TX44</accession>
<keyword evidence="12" id="KW-1185">Reference proteome</keyword>
<evidence type="ECO:0000259" key="10">
    <source>
        <dbReference type="Pfam" id="PF00535"/>
    </source>
</evidence>
<dbReference type="RefSeq" id="WP_183724552.1">
    <property type="nucleotide sequence ID" value="NZ_JACHBW010000007.1"/>
</dbReference>
<keyword evidence="7 9" id="KW-0472">Membrane</keyword>
<evidence type="ECO:0000256" key="5">
    <source>
        <dbReference type="ARBA" id="ARBA00022692"/>
    </source>
</evidence>
<feature type="domain" description="Glycosyltransferase 2-like" evidence="10">
    <location>
        <begin position="7"/>
        <end position="172"/>
    </location>
</feature>
<comment type="subcellular location">
    <subcellularLocation>
        <location evidence="1">Cell membrane</location>
        <topology evidence="1">Multi-pass membrane protein</topology>
    </subcellularLocation>
</comment>
<evidence type="ECO:0000256" key="7">
    <source>
        <dbReference type="ARBA" id="ARBA00023136"/>
    </source>
</evidence>
<evidence type="ECO:0000313" key="11">
    <source>
        <dbReference type="EMBL" id="MBB6103012.1"/>
    </source>
</evidence>
<protein>
    <submittedName>
        <fullName evidence="11">Glycosyltransferase involved in cell wall biosynthesis</fullName>
    </submittedName>
</protein>
<keyword evidence="2" id="KW-1003">Cell membrane</keyword>